<dbReference type="Proteomes" id="UP000482800">
    <property type="component" value="Unassembled WGS sequence"/>
</dbReference>
<protein>
    <recommendedName>
        <fullName evidence="2">Tetrapyrrole biosynthesis glutamyl-tRNA reductase dimerisation domain-containing protein</fullName>
    </recommendedName>
</protein>
<dbReference type="InterPro" id="IPR036453">
    <property type="entry name" value="GluRdtase_dimer_dom_sf"/>
</dbReference>
<dbReference type="GO" id="GO:0019353">
    <property type="term" value="P:protoporphyrinogen IX biosynthetic process from glutamate"/>
    <property type="evidence" value="ECO:0007669"/>
    <property type="project" value="TreeGrafter"/>
</dbReference>
<feature type="region of interest" description="Disordered" evidence="1">
    <location>
        <begin position="1"/>
        <end position="20"/>
    </location>
</feature>
<reference evidence="3 4" key="1">
    <citation type="submission" date="2020-03" db="EMBL/GenBank/DDBJ databases">
        <title>Whole genome shotgun sequence of Phytohabitans houttuyneae NBRC 108639.</title>
        <authorList>
            <person name="Komaki H."/>
            <person name="Tamura T."/>
        </authorList>
    </citation>
    <scope>NUCLEOTIDE SEQUENCE [LARGE SCALE GENOMIC DNA]</scope>
    <source>
        <strain evidence="3 4">NBRC 108639</strain>
    </source>
</reference>
<evidence type="ECO:0000259" key="2">
    <source>
        <dbReference type="Pfam" id="PF00745"/>
    </source>
</evidence>
<evidence type="ECO:0000313" key="3">
    <source>
        <dbReference type="EMBL" id="GFJ80378.1"/>
    </source>
</evidence>
<organism evidence="3 4">
    <name type="scientific">Phytohabitans houttuyneae</name>
    <dbReference type="NCBI Taxonomy" id="1076126"/>
    <lineage>
        <taxon>Bacteria</taxon>
        <taxon>Bacillati</taxon>
        <taxon>Actinomycetota</taxon>
        <taxon>Actinomycetes</taxon>
        <taxon>Micromonosporales</taxon>
        <taxon>Micromonosporaceae</taxon>
    </lineage>
</organism>
<reference evidence="3 4" key="2">
    <citation type="submission" date="2020-03" db="EMBL/GenBank/DDBJ databases">
        <authorList>
            <person name="Ichikawa N."/>
            <person name="Kimura A."/>
            <person name="Kitahashi Y."/>
            <person name="Uohara A."/>
        </authorList>
    </citation>
    <scope>NUCLEOTIDE SEQUENCE [LARGE SCALE GENOMIC DNA]</scope>
    <source>
        <strain evidence="3 4">NBRC 108639</strain>
    </source>
</reference>
<dbReference type="SUPFAM" id="SSF69075">
    <property type="entry name" value="Glutamyl tRNA-reductase dimerization domain"/>
    <property type="match status" value="1"/>
</dbReference>
<name>A0A6V8KD97_9ACTN</name>
<dbReference type="PANTHER" id="PTHR43013">
    <property type="entry name" value="GLUTAMYL-TRNA REDUCTASE"/>
    <property type="match status" value="1"/>
</dbReference>
<feature type="domain" description="Tetrapyrrole biosynthesis glutamyl-tRNA reductase dimerisation" evidence="2">
    <location>
        <begin position="2"/>
        <end position="64"/>
    </location>
</feature>
<accession>A0A6V8KD97</accession>
<dbReference type="PANTHER" id="PTHR43013:SF1">
    <property type="entry name" value="GLUTAMYL-TRNA REDUCTASE"/>
    <property type="match status" value="1"/>
</dbReference>
<gene>
    <name evidence="3" type="ORF">Phou_045580</name>
</gene>
<dbReference type="GO" id="GO:0008883">
    <property type="term" value="F:glutamyl-tRNA reductase activity"/>
    <property type="evidence" value="ECO:0007669"/>
    <property type="project" value="InterPro"/>
</dbReference>
<evidence type="ECO:0000256" key="1">
    <source>
        <dbReference type="SAM" id="MobiDB-lite"/>
    </source>
</evidence>
<comment type="caution">
    <text evidence="3">The sequence shown here is derived from an EMBL/GenBank/DDBJ whole genome shotgun (WGS) entry which is preliminary data.</text>
</comment>
<proteinExistence type="predicted"/>
<dbReference type="EMBL" id="BLPF01000001">
    <property type="protein sequence ID" value="GFJ80378.1"/>
    <property type="molecule type" value="Genomic_DNA"/>
</dbReference>
<evidence type="ECO:0000313" key="4">
    <source>
        <dbReference type="Proteomes" id="UP000482800"/>
    </source>
</evidence>
<dbReference type="Pfam" id="PF00745">
    <property type="entry name" value="GlutR_dimer"/>
    <property type="match status" value="1"/>
</dbReference>
<dbReference type="GO" id="GO:0050661">
    <property type="term" value="F:NADP binding"/>
    <property type="evidence" value="ECO:0007669"/>
    <property type="project" value="InterPro"/>
</dbReference>
<dbReference type="AlphaFoldDB" id="A0A6V8KD97"/>
<dbReference type="InterPro" id="IPR015896">
    <property type="entry name" value="4pyrrol_synth_GluRdtase_dimer"/>
</dbReference>
<sequence length="82" mass="9309">MAAELRRLTQRRPDLTDEQRADVAHTVHRVVQRLLHSPTVRVRQLAAEPGGDQYTALLRELFDLEVPQSAQAGEVPDLEDKQ</sequence>
<keyword evidence="4" id="KW-1185">Reference proteome</keyword>